<protein>
    <submittedName>
        <fullName evidence="1">Uncharacterized protein</fullName>
    </submittedName>
</protein>
<evidence type="ECO:0000313" key="2">
    <source>
        <dbReference type="Proteomes" id="UP000184390"/>
    </source>
</evidence>
<dbReference type="Proteomes" id="UP000184390">
    <property type="component" value="Unassembled WGS sequence"/>
</dbReference>
<evidence type="ECO:0000313" key="1">
    <source>
        <dbReference type="EMBL" id="SHJ30893.1"/>
    </source>
</evidence>
<proteinExistence type="predicted"/>
<comment type="caution">
    <text evidence="1">The sequence shown here is derived from an EMBL/GenBank/DDBJ whole genome shotgun (WGS) entry which is preliminary data.</text>
</comment>
<gene>
    <name evidence="1" type="ORF">SAMN05216246_1226</name>
</gene>
<feature type="non-terminal residue" evidence="1">
    <location>
        <position position="1"/>
    </location>
</feature>
<accession>A0ABY1IKI3</accession>
<keyword evidence="2" id="KW-1185">Reference proteome</keyword>
<sequence length="27" mass="2891">TSPPGPHTITHITATALVIINLNKQPR</sequence>
<organism evidence="1 2">
    <name type="scientific">Actinomyces denticolens</name>
    <dbReference type="NCBI Taxonomy" id="52767"/>
    <lineage>
        <taxon>Bacteria</taxon>
        <taxon>Bacillati</taxon>
        <taxon>Actinomycetota</taxon>
        <taxon>Actinomycetes</taxon>
        <taxon>Actinomycetales</taxon>
        <taxon>Actinomycetaceae</taxon>
        <taxon>Actinomyces</taxon>
    </lineage>
</organism>
<reference evidence="1 2" key="1">
    <citation type="submission" date="2016-11" db="EMBL/GenBank/DDBJ databases">
        <authorList>
            <person name="Varghese N."/>
            <person name="Submissions S."/>
        </authorList>
    </citation>
    <scope>NUCLEOTIDE SEQUENCE [LARGE SCALE GENOMIC DNA]</scope>
    <source>
        <strain evidence="1 2">PA</strain>
    </source>
</reference>
<dbReference type="EMBL" id="FQYL01000022">
    <property type="protein sequence ID" value="SHJ30893.1"/>
    <property type="molecule type" value="Genomic_DNA"/>
</dbReference>
<name>A0ABY1IKI3_9ACTO</name>